<protein>
    <submittedName>
        <fullName evidence="12">Glycosyl transferase</fullName>
    </submittedName>
</protein>
<dbReference type="GO" id="GO:0005886">
    <property type="term" value="C:plasma membrane"/>
    <property type="evidence" value="ECO:0007669"/>
    <property type="project" value="UniProtKB-SubCell"/>
</dbReference>
<evidence type="ECO:0000256" key="4">
    <source>
        <dbReference type="ARBA" id="ARBA00022679"/>
    </source>
</evidence>
<keyword evidence="4 12" id="KW-0808">Transferase</keyword>
<feature type="domain" description="Glycosyltransferase RgtA/B/C/D-like" evidence="10">
    <location>
        <begin position="85"/>
        <end position="238"/>
    </location>
</feature>
<dbReference type="Proteomes" id="UP000192534">
    <property type="component" value="Unassembled WGS sequence"/>
</dbReference>
<evidence type="ECO:0000256" key="6">
    <source>
        <dbReference type="ARBA" id="ARBA00022989"/>
    </source>
</evidence>
<feature type="transmembrane region" description="Helical" evidence="9">
    <location>
        <begin position="27"/>
        <end position="46"/>
    </location>
</feature>
<proteinExistence type="predicted"/>
<dbReference type="EMBL" id="MVIH01000016">
    <property type="protein sequence ID" value="ORB49039.1"/>
    <property type="molecule type" value="Genomic_DNA"/>
</dbReference>
<keyword evidence="6 9" id="KW-1133">Transmembrane helix</keyword>
<feature type="domain" description="Putative mannosyltransferase YkcA/B-like C-terminal" evidence="11">
    <location>
        <begin position="531"/>
        <end position="618"/>
    </location>
</feature>
<name>A0A1X0IMS3_MYCRH</name>
<feature type="transmembrane region" description="Helical" evidence="9">
    <location>
        <begin position="322"/>
        <end position="339"/>
    </location>
</feature>
<organism evidence="12 13">
    <name type="scientific">Mycolicibacterium rhodesiae</name>
    <name type="common">Mycobacterium rhodesiae</name>
    <dbReference type="NCBI Taxonomy" id="36814"/>
    <lineage>
        <taxon>Bacteria</taxon>
        <taxon>Bacillati</taxon>
        <taxon>Actinomycetota</taxon>
        <taxon>Actinomycetes</taxon>
        <taxon>Mycobacteriales</taxon>
        <taxon>Mycobacteriaceae</taxon>
        <taxon>Mycolicibacterium</taxon>
    </lineage>
</organism>
<dbReference type="PANTHER" id="PTHR33908">
    <property type="entry name" value="MANNOSYLTRANSFERASE YKCB-RELATED"/>
    <property type="match status" value="1"/>
</dbReference>
<keyword evidence="3" id="KW-0328">Glycosyltransferase</keyword>
<evidence type="ECO:0000256" key="1">
    <source>
        <dbReference type="ARBA" id="ARBA00004651"/>
    </source>
</evidence>
<evidence type="ECO:0000313" key="12">
    <source>
        <dbReference type="EMBL" id="ORB49039.1"/>
    </source>
</evidence>
<evidence type="ECO:0000256" key="9">
    <source>
        <dbReference type="SAM" id="Phobius"/>
    </source>
</evidence>
<keyword evidence="2" id="KW-1003">Cell membrane</keyword>
<comment type="subcellular location">
    <subcellularLocation>
        <location evidence="1">Cell membrane</location>
        <topology evidence="1">Multi-pass membrane protein</topology>
    </subcellularLocation>
</comment>
<dbReference type="AlphaFoldDB" id="A0A1X0IMS3"/>
<feature type="transmembrane region" description="Helical" evidence="9">
    <location>
        <begin position="136"/>
        <end position="154"/>
    </location>
</feature>
<feature type="transmembrane region" description="Helical" evidence="9">
    <location>
        <begin position="376"/>
        <end position="397"/>
    </location>
</feature>
<keyword evidence="5 9" id="KW-0812">Transmembrane</keyword>
<evidence type="ECO:0000256" key="7">
    <source>
        <dbReference type="ARBA" id="ARBA00023136"/>
    </source>
</evidence>
<evidence type="ECO:0000256" key="2">
    <source>
        <dbReference type="ARBA" id="ARBA00022475"/>
    </source>
</evidence>
<dbReference type="Pfam" id="PF24878">
    <property type="entry name" value="YkcB_C"/>
    <property type="match status" value="1"/>
</dbReference>
<feature type="transmembrane region" description="Helical" evidence="9">
    <location>
        <begin position="184"/>
        <end position="201"/>
    </location>
</feature>
<sequence>MTMLAEYTERPTDIAPQAQPRSPRPRWVSPALGLLLAVTAVLYLWGLDAAGWANEYYAAAVQAGTQSWKALLFGSIDAGNAITVDKPPAAQWVMALSGRIFGFGTLSMLVPQALMGVASVALVYSTVRRISGYGAGLLAGAVLALTPVAALMFRFNNPDALLVLLMVVAAYCVIRALEANPTRWIALAGVAIGFAFLAKLLQALLVTPALALVVLVAVPGSVWLRLRLLATGLVAMVVSAGWYLALVSLWPSDSRPYIGGSTDNSLLQLALGYNGLGRVFGGDGNPGGSSTSEGGPGPMGGAMFGGSTGITRMFGESMGTEISWLLPAALIALVAGLWFTRRAPRTDRTRASLLLWGGWLVVTVVVFSFMKGIMHPYYTIALAPAIGAVIGIGVRELWRGRQFVASRVVLSAMLVVTGVWNFLLLDRTPEWLPWLRWVVLAGSILVSAVLLAGGHRLGRWTVAVAAAGLLFGLVATAAYTVETVAGNHGGGIPTSGPARSNMGFGFGGPGGPGGQGVQASENAELKVLLTQADNRWAAATVGSHTAGSLELATGTSIMSIGGFSGGDNSPTLEQFQTYVATGQVHYFIAGNGPGGGHRGGPGGDSGPGTQITEWVQQHFTAQDVGGTEVYDLSAPK</sequence>
<comment type="caution">
    <text evidence="12">The sequence shown here is derived from an EMBL/GenBank/DDBJ whole genome shotgun (WGS) entry which is preliminary data.</text>
</comment>
<dbReference type="RefSeq" id="WP_083121805.1">
    <property type="nucleotide sequence ID" value="NZ_JACKUO010000014.1"/>
</dbReference>
<feature type="transmembrane region" description="Helical" evidence="9">
    <location>
        <begin position="160"/>
        <end position="177"/>
    </location>
</feature>
<evidence type="ECO:0000259" key="11">
    <source>
        <dbReference type="Pfam" id="PF24878"/>
    </source>
</evidence>
<keyword evidence="7 9" id="KW-0472">Membrane</keyword>
<dbReference type="GO" id="GO:0009103">
    <property type="term" value="P:lipopolysaccharide biosynthetic process"/>
    <property type="evidence" value="ECO:0007669"/>
    <property type="project" value="UniProtKB-ARBA"/>
</dbReference>
<evidence type="ECO:0000256" key="8">
    <source>
        <dbReference type="SAM" id="MobiDB-lite"/>
    </source>
</evidence>
<evidence type="ECO:0000259" key="10">
    <source>
        <dbReference type="Pfam" id="PF13231"/>
    </source>
</evidence>
<dbReference type="InterPro" id="IPR050297">
    <property type="entry name" value="LipidA_mod_glycosyltrf_83"/>
</dbReference>
<feature type="compositionally biased region" description="Gly residues" evidence="8">
    <location>
        <begin position="591"/>
        <end position="606"/>
    </location>
</feature>
<feature type="region of interest" description="Disordered" evidence="8">
    <location>
        <begin position="1"/>
        <end position="22"/>
    </location>
</feature>
<dbReference type="GO" id="GO:0016763">
    <property type="term" value="F:pentosyltransferase activity"/>
    <property type="evidence" value="ECO:0007669"/>
    <property type="project" value="TreeGrafter"/>
</dbReference>
<accession>A0A1X0IMS3</accession>
<dbReference type="Pfam" id="PF13231">
    <property type="entry name" value="PMT_2"/>
    <property type="match status" value="1"/>
</dbReference>
<feature type="transmembrane region" description="Helical" evidence="9">
    <location>
        <begin position="207"/>
        <end position="226"/>
    </location>
</feature>
<feature type="transmembrane region" description="Helical" evidence="9">
    <location>
        <begin position="233"/>
        <end position="251"/>
    </location>
</feature>
<dbReference type="InterPro" id="IPR056785">
    <property type="entry name" value="YkcA/B-like_C"/>
</dbReference>
<feature type="transmembrane region" description="Helical" evidence="9">
    <location>
        <begin position="100"/>
        <end position="124"/>
    </location>
</feature>
<evidence type="ECO:0000313" key="13">
    <source>
        <dbReference type="Proteomes" id="UP000192534"/>
    </source>
</evidence>
<feature type="transmembrane region" description="Helical" evidence="9">
    <location>
        <begin position="404"/>
        <end position="422"/>
    </location>
</feature>
<evidence type="ECO:0000256" key="3">
    <source>
        <dbReference type="ARBA" id="ARBA00022676"/>
    </source>
</evidence>
<feature type="transmembrane region" description="Helical" evidence="9">
    <location>
        <begin position="434"/>
        <end position="453"/>
    </location>
</feature>
<feature type="transmembrane region" description="Helical" evidence="9">
    <location>
        <begin position="351"/>
        <end position="370"/>
    </location>
</feature>
<dbReference type="PANTHER" id="PTHR33908:SF3">
    <property type="entry name" value="UNDECAPRENYL PHOSPHATE-ALPHA-4-AMINO-4-DEOXY-L-ARABINOSE ARABINOSYL TRANSFERASE"/>
    <property type="match status" value="1"/>
</dbReference>
<dbReference type="GO" id="GO:0010041">
    <property type="term" value="P:response to iron(III) ion"/>
    <property type="evidence" value="ECO:0007669"/>
    <property type="project" value="TreeGrafter"/>
</dbReference>
<keyword evidence="13" id="KW-1185">Reference proteome</keyword>
<evidence type="ECO:0000256" key="5">
    <source>
        <dbReference type="ARBA" id="ARBA00022692"/>
    </source>
</evidence>
<feature type="region of interest" description="Disordered" evidence="8">
    <location>
        <begin position="591"/>
        <end position="610"/>
    </location>
</feature>
<dbReference type="OrthoDB" id="5241882at2"/>
<reference evidence="12 13" key="1">
    <citation type="submission" date="2016-12" db="EMBL/GenBank/DDBJ databases">
        <title>The new phylogeny of genus Mycobacterium.</title>
        <authorList>
            <person name="Tortoli E."/>
            <person name="Trovato A."/>
            <person name="Cirillo D.M."/>
        </authorList>
    </citation>
    <scope>NUCLEOTIDE SEQUENCE [LARGE SCALE GENOMIC DNA]</scope>
    <source>
        <strain evidence="12 13">DSM 44223</strain>
    </source>
</reference>
<gene>
    <name evidence="12" type="ORF">BST42_23880</name>
</gene>
<feature type="transmembrane region" description="Helical" evidence="9">
    <location>
        <begin position="460"/>
        <end position="479"/>
    </location>
</feature>
<dbReference type="InterPro" id="IPR038731">
    <property type="entry name" value="RgtA/B/C-like"/>
</dbReference>